<evidence type="ECO:0000256" key="4">
    <source>
        <dbReference type="ARBA" id="ARBA00022475"/>
    </source>
</evidence>
<keyword evidence="3" id="KW-0813">Transport</keyword>
<dbReference type="GO" id="GO:0020037">
    <property type="term" value="F:heme binding"/>
    <property type="evidence" value="ECO:0007669"/>
    <property type="project" value="TreeGrafter"/>
</dbReference>
<dbReference type="GO" id="GO:0005886">
    <property type="term" value="C:plasma membrane"/>
    <property type="evidence" value="ECO:0007669"/>
    <property type="project" value="UniProtKB-SubCell"/>
</dbReference>
<evidence type="ECO:0000256" key="2">
    <source>
        <dbReference type="ARBA" id="ARBA00008622"/>
    </source>
</evidence>
<evidence type="ECO:0000256" key="11">
    <source>
        <dbReference type="ARBA" id="ARBA00023136"/>
    </source>
</evidence>
<dbReference type="PRINTS" id="PR00161">
    <property type="entry name" value="NIHGNASECYTB"/>
</dbReference>
<reference evidence="14" key="1">
    <citation type="submission" date="2019-02" db="EMBL/GenBank/DDBJ databases">
        <authorList>
            <person name="Gruber-Vodicka R. H."/>
            <person name="Seah K. B. B."/>
        </authorList>
    </citation>
    <scope>NUCLEOTIDE SEQUENCE</scope>
    <source>
        <strain evidence="14">BECK_BZ15</strain>
    </source>
</reference>
<gene>
    <name evidence="14" type="ORF">BECKFW1821A_GA0114235_100156</name>
</gene>
<accession>A0A450RTE1</accession>
<dbReference type="Gene3D" id="1.20.950.20">
    <property type="entry name" value="Transmembrane di-heme cytochromes, Chain C"/>
    <property type="match status" value="1"/>
</dbReference>
<feature type="transmembrane region" description="Helical" evidence="12">
    <location>
        <begin position="51"/>
        <end position="72"/>
    </location>
</feature>
<proteinExistence type="inferred from homology"/>
<evidence type="ECO:0000256" key="3">
    <source>
        <dbReference type="ARBA" id="ARBA00022448"/>
    </source>
</evidence>
<dbReference type="InterPro" id="IPR051542">
    <property type="entry name" value="Hydrogenase_cytochrome"/>
</dbReference>
<dbReference type="PANTHER" id="PTHR30485">
    <property type="entry name" value="NI/FE-HYDROGENASE 1 B-TYPE CYTOCHROME SUBUNIT"/>
    <property type="match status" value="1"/>
</dbReference>
<dbReference type="GO" id="GO:0022904">
    <property type="term" value="P:respiratory electron transport chain"/>
    <property type="evidence" value="ECO:0007669"/>
    <property type="project" value="InterPro"/>
</dbReference>
<evidence type="ECO:0000256" key="6">
    <source>
        <dbReference type="ARBA" id="ARBA00022692"/>
    </source>
</evidence>
<evidence type="ECO:0000256" key="9">
    <source>
        <dbReference type="ARBA" id="ARBA00022989"/>
    </source>
</evidence>
<keyword evidence="9 12" id="KW-1133">Transmembrane helix</keyword>
<dbReference type="SUPFAM" id="SSF81342">
    <property type="entry name" value="Transmembrane di-heme cytochromes"/>
    <property type="match status" value="1"/>
</dbReference>
<dbReference type="GO" id="GO:0005506">
    <property type="term" value="F:iron ion binding"/>
    <property type="evidence" value="ECO:0007669"/>
    <property type="project" value="InterPro"/>
</dbReference>
<keyword evidence="6 12" id="KW-0812">Transmembrane</keyword>
<feature type="transmembrane region" description="Helical" evidence="12">
    <location>
        <begin position="110"/>
        <end position="131"/>
    </location>
</feature>
<keyword evidence="7" id="KW-0479">Metal-binding</keyword>
<keyword evidence="8" id="KW-0249">Electron transport</keyword>
<dbReference type="InterPro" id="IPR000516">
    <property type="entry name" value="Ni-dep_Hydgase_cyt-B"/>
</dbReference>
<comment type="similarity">
    <text evidence="2">Belongs to the HupC/HyaC/HydC family.</text>
</comment>
<name>A0A450RTE1_9GAMM</name>
<dbReference type="Pfam" id="PF01292">
    <property type="entry name" value="Ni_hydr_CYTB"/>
    <property type="match status" value="1"/>
</dbReference>
<dbReference type="InterPro" id="IPR011577">
    <property type="entry name" value="Cyt_b561_bac/Ni-Hgenase"/>
</dbReference>
<keyword evidence="4" id="KW-1003">Cell membrane</keyword>
<evidence type="ECO:0000256" key="1">
    <source>
        <dbReference type="ARBA" id="ARBA00004651"/>
    </source>
</evidence>
<evidence type="ECO:0000313" key="14">
    <source>
        <dbReference type="EMBL" id="VFJ42297.1"/>
    </source>
</evidence>
<protein>
    <submittedName>
        <fullName evidence="14">Cytochrome b</fullName>
    </submittedName>
</protein>
<organism evidence="14">
    <name type="scientific">Candidatus Kentrum sp. FW</name>
    <dbReference type="NCBI Taxonomy" id="2126338"/>
    <lineage>
        <taxon>Bacteria</taxon>
        <taxon>Pseudomonadati</taxon>
        <taxon>Pseudomonadota</taxon>
        <taxon>Gammaproteobacteria</taxon>
        <taxon>Candidatus Kentrum</taxon>
    </lineage>
</organism>
<comment type="subcellular location">
    <subcellularLocation>
        <location evidence="1">Cell membrane</location>
        <topology evidence="1">Multi-pass membrane protein</topology>
    </subcellularLocation>
</comment>
<feature type="domain" description="Cytochrome b561 bacterial/Ni-hydrogenase" evidence="13">
    <location>
        <begin position="20"/>
        <end position="195"/>
    </location>
</feature>
<feature type="transmembrane region" description="Helical" evidence="12">
    <location>
        <begin position="164"/>
        <end position="183"/>
    </location>
</feature>
<feature type="transmembrane region" description="Helical" evidence="12">
    <location>
        <begin position="26"/>
        <end position="45"/>
    </location>
</feature>
<sequence>MTLSRQEVSENSEAEWIKLWDPLVRGFHWSLVLLMSSAWLLGHFGPAVMGLHFQCGYAIAGLVLLRLLWGIIGPPSARFSHFIRGPGAIWRYAREFPLRQPSYWPGHSPLGALSVVMMLVLIALQVTTGLISDPDDFINVGPLASWVPPSIRAGAVGWHHLGSWALLALVSLHVGVILFYRLWKGEDLVRPMVTGWKFVKPDKSASQ</sequence>
<dbReference type="EMBL" id="CAADEW010000001">
    <property type="protein sequence ID" value="VFJ42297.1"/>
    <property type="molecule type" value="Genomic_DNA"/>
</dbReference>
<evidence type="ECO:0000256" key="7">
    <source>
        <dbReference type="ARBA" id="ARBA00022723"/>
    </source>
</evidence>
<dbReference type="AlphaFoldDB" id="A0A450RTE1"/>
<evidence type="ECO:0000256" key="10">
    <source>
        <dbReference type="ARBA" id="ARBA00023004"/>
    </source>
</evidence>
<dbReference type="InterPro" id="IPR016174">
    <property type="entry name" value="Di-haem_cyt_TM"/>
</dbReference>
<keyword evidence="5" id="KW-0349">Heme</keyword>
<evidence type="ECO:0000256" key="8">
    <source>
        <dbReference type="ARBA" id="ARBA00022982"/>
    </source>
</evidence>
<evidence type="ECO:0000259" key="13">
    <source>
        <dbReference type="Pfam" id="PF01292"/>
    </source>
</evidence>
<dbReference type="PANTHER" id="PTHR30485:SF2">
    <property type="entry name" value="BLL0597 PROTEIN"/>
    <property type="match status" value="1"/>
</dbReference>
<dbReference type="GO" id="GO:0009055">
    <property type="term" value="F:electron transfer activity"/>
    <property type="evidence" value="ECO:0007669"/>
    <property type="project" value="InterPro"/>
</dbReference>
<keyword evidence="10" id="KW-0408">Iron</keyword>
<evidence type="ECO:0000256" key="5">
    <source>
        <dbReference type="ARBA" id="ARBA00022617"/>
    </source>
</evidence>
<keyword evidence="11 12" id="KW-0472">Membrane</keyword>
<evidence type="ECO:0000256" key="12">
    <source>
        <dbReference type="SAM" id="Phobius"/>
    </source>
</evidence>